<evidence type="ECO:0000313" key="1">
    <source>
        <dbReference type="EMBL" id="SDR71615.1"/>
    </source>
</evidence>
<gene>
    <name evidence="1" type="ORF">SAMN04489809_0053</name>
    <name evidence="2" type="ORF">SAMN04489809_3488</name>
</gene>
<sequence length="128" mass="14508">MTVNAIKDAARTVYEWDLRLGFNPSRFESEPTEIAKLRETVRATRASCNHDWKNRVGTYGATGLGAECTKCGQHLEHDFDPYSDRGHPVGKTCTRCGATEWMYVDGLLCLIPEQTPLYQRGLARQERD</sequence>
<dbReference type="Proteomes" id="UP000182126">
    <property type="component" value="Chromosome I"/>
</dbReference>
<evidence type="ECO:0000313" key="3">
    <source>
        <dbReference type="Proteomes" id="UP000182126"/>
    </source>
</evidence>
<reference evidence="2 3" key="1">
    <citation type="submission" date="2016-10" db="EMBL/GenBank/DDBJ databases">
        <authorList>
            <person name="de Groot N.N."/>
        </authorList>
    </citation>
    <scope>NUCLEOTIDE SEQUENCE [LARGE SCALE GENOMIC DNA]</scope>
    <source>
        <strain evidence="2 3">DSM 15019</strain>
    </source>
</reference>
<dbReference type="EMBL" id="LT629770">
    <property type="protein sequence ID" value="SDT09043.1"/>
    <property type="molecule type" value="Genomic_DNA"/>
</dbReference>
<dbReference type="EMBL" id="LT629770">
    <property type="protein sequence ID" value="SDR71615.1"/>
    <property type="molecule type" value="Genomic_DNA"/>
</dbReference>
<dbReference type="AlphaFoldDB" id="A0A1H1XIS2"/>
<proteinExistence type="predicted"/>
<evidence type="ECO:0000313" key="2">
    <source>
        <dbReference type="EMBL" id="SDT09043.1"/>
    </source>
</evidence>
<accession>A0A1H1XIS2</accession>
<organism evidence="2 3">
    <name type="scientific">Microbacterium paraoxydans</name>
    <dbReference type="NCBI Taxonomy" id="199592"/>
    <lineage>
        <taxon>Bacteria</taxon>
        <taxon>Bacillati</taxon>
        <taxon>Actinomycetota</taxon>
        <taxon>Actinomycetes</taxon>
        <taxon>Micrococcales</taxon>
        <taxon>Microbacteriaceae</taxon>
        <taxon>Microbacterium</taxon>
    </lineage>
</organism>
<protein>
    <submittedName>
        <fullName evidence="2">Uncharacterized protein</fullName>
    </submittedName>
</protein>
<name>A0A1H1XIS2_9MICO</name>